<dbReference type="PROSITE" id="PS50275">
    <property type="entry name" value="SAC"/>
    <property type="match status" value="1"/>
</dbReference>
<dbReference type="Gene3D" id="3.60.10.10">
    <property type="entry name" value="Endonuclease/exonuclease/phosphatase"/>
    <property type="match status" value="2"/>
</dbReference>
<reference evidence="7" key="1">
    <citation type="submission" date="2015-04" db="EMBL/GenBank/DDBJ databases">
        <authorList>
            <consortium name="Pathogen Informatics"/>
        </authorList>
    </citation>
    <scope>NUCLEOTIDE SEQUENCE [LARGE SCALE GENOMIC DNA]</scope>
    <source>
        <strain evidence="7">8A</strain>
    </source>
</reference>
<sequence length="2399" mass="284159">MNAYNTEGRYLLIVYEKVFKIIYIKNLKDNKNDKIKVPSLYIYRKNGKCSEKLINKDKIRKKSRKFGSTLNELIIDNIIGSIEIKNELFLFVVEKWRLLSKFFYLNKYRSIYKIEKVHFVPYNINIVTMNTVINNSLNIDDSSTNFFISNSKNNENINKNFEIINNSFNFMYNNNILLSKENNNIEKIINVSNDTSSNLYNSNNDVDNTYKIKGDKIYNQNFSNKNNNIGNDVKIRKNSNNTEITENIEYKNKNTNNNNKKDEKNKKLLTFNSAKKWLTNQFHHKNILNIISDITNYDSKSVNENERSNSRICKENKFNNNNNNNQRKENETNANSATINENVLLMNIISDKEEYISKSNVDNDNNINCSYPNICINNVNNDENTINSLKRNVKLIDNGFYNHRNENEKSPISLKENNKGNDEENNLYDEKKQFKLRVDNNYVNNKDTDQDCYKNQIHNCYVNNTNIYINKENDYNLKKNLCNYKNEENSINDARKKSSDSKVSIHNSSEINKKDESKNSEDTIEGNIKNLINNTYFSVKNNVTLCEDNIKNEKRNSYPVNFKHSNDENIKNEEKKLNSKMDIHKILKAIQKLLTVHMYYSYDFDLTQSIQNKTRKNIEEKEVEPLSSSYNKRKSLLNICEKKFMWNYQMIKKMKNKSKIDDNWFCSLIQGYISYTSIEINRKCLELLLISRRSAVLGGTRFNKRGINDDGYVANYVETEQIIRISNKNINFADRFDQTNNSFLNSNELKKKSIKAFNPKNENQQNSLFSNSSSSSNPNEKITNIRCPNNNENISNQNDFSNNNNSNNFENRIISLVQIRGSIPLFWKQHSMSSHINIQRSSLLSIKAFKEHNKKLINNYGNNIYYINLLSQNKSNEKKLTKKMVELINYIKKDKYYKEKDFINYIEYDFHISVKNKSFEDAMNDFINKILLKEIKNVSFFIEPLRCNDNVIRTNNSYNFQNGVFRTNCLDCLDRTNVFQYYYALYFILYILHISKNENFLNPVKKSYLCFYKNVNSMFNKDNITILTTLPTENYILDLSDKYVLSKNYEFNDKSMFDDFYYVKNKKKLNEKSVGDGEELGGMEIENNKEKKKYNYEKNEREDKKRSEQTEEYVRIFKHLFKKMWVENGDIISTHYTGTGSVFSSQINVGRSSLSTNIDHAIKSIERFYQNNFEDNFRQECIDIILCSGKYNKKNDLIDKDFNYMLNYNNFSKNEKNYDLDSKQDDIFFYHNLHHNNNYKQNDNQIMMYEKNDKSEYEKYLYKIEIEKLKKKELFNDSNNQKEEIVEKDLDNFKLGKEYRNDEKEMEEKNNRDEEYEEESRNEDEEIEETEEEIDDNDDTEDSDNENEDKKYVVDNEDTDDEVEKEYLSENKRKEKTELNNKNMSDIYSKSNNSSRLNNTNETNSTTTDSIQKQRKKINNKKKVNVKGKNKVLYMNNLYKEKIYVSDINNRNACNDYINSDLINNYYIENDDSKNIKNFTKKKIINTDYEEKIIKLWIGSWNLCGSDLYELNDISSWLNEINEYVDMYVFCFQEVVELTGFRVLMNMKDKFKEKKIEQKLTQSLMEMSQRQKELFHKKKNNNNNNNNNNNINRNYNDKVDTYNKIHENNDKNIFYEPPYSNNNTKKINEETISKYDYYSNHLKHLNEHFIRENNSKSLINENKKKIDNEEQKCSNIALLDISKNCFLNDYFNNLDENSSFYSTNNNERKKSNSSLLENTFVKQKKEEKLFFKNEHIEKGKKIENIIYSNDVHEEIREIGISNGLRKNSSFLSNNIIKNNDSNLNSNIDVPFQCKIASNSNKNLNNSSRHECYYNLNEENVLGLDNNENVKNLDNILKMKNHTKIDLTTMNNEKGNHNSGKNNSYNNLKNSSDDEKINNFNYKKIQCNNDNNKSISINNMNLNNMEDIFVECNNNTNDLLNLKNNEEPFFNFNVDSGNLLNDKLKMKDFTNKYKEENMQKYNNPLQNSSNLKNTSMLLKDISSKYFLNLRKFKYVKLKSVSMIGLFIIIFIDEGLVDYIREIEVCKVKVGLKGNTGNKGSVSIKFRLGFNSFCFNNIHLASGQTNIFERNTQMQSILNNSFQNQELNNLFNFDYFFACGDFNFRINKSHEEVIKLIENNNVSQLLHYDQFIYNKLYNILPFCLFYEHPILFNPTYKYKKNSNMYDIRRTPAWCDRILVSGKLIHLSELEKKRRDKCEETIGFNENKSKRNDIMNGRDNSKSKQFINKNPDYLNNDMDNFYHNDKIYFKYLNYKTHNNFFSSDHKPVSSIIELKVFFDKKDIEYKLLNSYSMKTNDEFNNINKGSSNTSNSSNNKNNNLFDYFFSNSSGITKYTAYPISQILNYSNTINTKLKNEMNTHSFNDDTVKNSKKLDEYSHTNKKDLILNNEEKNEKIFSSKLID</sequence>
<dbReference type="Pfam" id="PF22669">
    <property type="entry name" value="Exo_endo_phos2"/>
    <property type="match status" value="1"/>
</dbReference>
<feature type="compositionally biased region" description="Acidic residues" evidence="5">
    <location>
        <begin position="1314"/>
        <end position="1347"/>
    </location>
</feature>
<comment type="similarity">
    <text evidence="2">In the central section; belongs to the inositol 1,4,5-trisphosphate 5-phosphatase family.</text>
</comment>
<accession>A0A1J1GZW6</accession>
<evidence type="ECO:0000256" key="3">
    <source>
        <dbReference type="ARBA" id="ARBA00013044"/>
    </source>
</evidence>
<feature type="compositionally biased region" description="Basic and acidic residues" evidence="5">
    <location>
        <begin position="307"/>
        <end position="317"/>
    </location>
</feature>
<gene>
    <name evidence="7" type="ORF">PGAL8A_00045600</name>
</gene>
<dbReference type="SUPFAM" id="SSF56219">
    <property type="entry name" value="DNase I-like"/>
    <property type="match status" value="2"/>
</dbReference>
<feature type="compositionally biased region" description="Low complexity" evidence="5">
    <location>
        <begin position="1389"/>
        <end position="1410"/>
    </location>
</feature>
<feature type="region of interest" description="Disordered" evidence="5">
    <location>
        <begin position="406"/>
        <end position="426"/>
    </location>
</feature>
<evidence type="ECO:0000256" key="4">
    <source>
        <dbReference type="ARBA" id="ARBA00022801"/>
    </source>
</evidence>
<evidence type="ECO:0000259" key="6">
    <source>
        <dbReference type="PROSITE" id="PS50275"/>
    </source>
</evidence>
<dbReference type="InterPro" id="IPR046985">
    <property type="entry name" value="IP5"/>
</dbReference>
<organism evidence="7 8">
    <name type="scientific">Plasmodium gallinaceum</name>
    <dbReference type="NCBI Taxonomy" id="5849"/>
    <lineage>
        <taxon>Eukaryota</taxon>
        <taxon>Sar</taxon>
        <taxon>Alveolata</taxon>
        <taxon>Apicomplexa</taxon>
        <taxon>Aconoidasida</taxon>
        <taxon>Haemosporida</taxon>
        <taxon>Plasmodiidae</taxon>
        <taxon>Plasmodium</taxon>
        <taxon>Plasmodium (Haemamoeba)</taxon>
    </lineage>
</organism>
<dbReference type="Pfam" id="PF02383">
    <property type="entry name" value="Syja_N"/>
    <property type="match status" value="1"/>
</dbReference>
<feature type="compositionally biased region" description="Basic and acidic residues" evidence="5">
    <location>
        <begin position="1297"/>
        <end position="1313"/>
    </location>
</feature>
<dbReference type="VEuPathDB" id="PlasmoDB:PGAL8A_00045600"/>
<evidence type="ECO:0000313" key="8">
    <source>
        <dbReference type="Proteomes" id="UP000220797"/>
    </source>
</evidence>
<feature type="domain" description="SAC" evidence="6">
    <location>
        <begin position="598"/>
        <end position="1138"/>
    </location>
</feature>
<dbReference type="EMBL" id="CVMV01000132">
    <property type="protein sequence ID" value="CRG98025.1"/>
    <property type="molecule type" value="Genomic_DNA"/>
</dbReference>
<dbReference type="Proteomes" id="UP000220797">
    <property type="component" value="Unassembled WGS sequence"/>
</dbReference>
<dbReference type="EC" id="3.1.3.36" evidence="3"/>
<dbReference type="InterPro" id="IPR000300">
    <property type="entry name" value="IPPc"/>
</dbReference>
<feature type="compositionally biased region" description="Low complexity" evidence="5">
    <location>
        <begin position="1850"/>
        <end position="1869"/>
    </location>
</feature>
<feature type="compositionally biased region" description="Low complexity" evidence="5">
    <location>
        <begin position="761"/>
        <end position="779"/>
    </location>
</feature>
<evidence type="ECO:0000256" key="5">
    <source>
        <dbReference type="SAM" id="MobiDB-lite"/>
    </source>
</evidence>
<dbReference type="InterPro" id="IPR036691">
    <property type="entry name" value="Endo/exonu/phosph_ase_sf"/>
</dbReference>
<dbReference type="PANTHER" id="PTHR11200">
    <property type="entry name" value="INOSITOL 5-PHOSPHATASE"/>
    <property type="match status" value="1"/>
</dbReference>
<dbReference type="GeneID" id="39728981"/>
<keyword evidence="4" id="KW-0378">Hydrolase</keyword>
<feature type="region of interest" description="Disordered" evidence="5">
    <location>
        <begin position="1297"/>
        <end position="1418"/>
    </location>
</feature>
<dbReference type="PANTHER" id="PTHR11200:SF275">
    <property type="entry name" value="LD06095P"/>
    <property type="match status" value="1"/>
</dbReference>
<name>A0A1J1GZW6_PLAGA</name>
<feature type="compositionally biased region" description="Basic and acidic residues" evidence="5">
    <location>
        <begin position="511"/>
        <end position="521"/>
    </location>
</feature>
<dbReference type="InterPro" id="IPR002013">
    <property type="entry name" value="SAC_dom"/>
</dbReference>
<keyword evidence="8" id="KW-1185">Reference proteome</keyword>
<feature type="region of interest" description="Disordered" evidence="5">
    <location>
        <begin position="307"/>
        <end position="333"/>
    </location>
</feature>
<dbReference type="OMA" id="KEMYIRS"/>
<dbReference type="OrthoDB" id="2248459at2759"/>
<evidence type="ECO:0000313" key="7">
    <source>
        <dbReference type="EMBL" id="CRG98025.1"/>
    </source>
</evidence>
<feature type="compositionally biased region" description="Polar residues" evidence="5">
    <location>
        <begin position="501"/>
        <end position="510"/>
    </location>
</feature>
<feature type="compositionally biased region" description="Basic and acidic residues" evidence="5">
    <location>
        <begin position="416"/>
        <end position="426"/>
    </location>
</feature>
<feature type="region of interest" description="Disordered" evidence="5">
    <location>
        <begin position="760"/>
        <end position="803"/>
    </location>
</feature>
<feature type="compositionally biased region" description="Low complexity" evidence="5">
    <location>
        <begin position="789"/>
        <end position="803"/>
    </location>
</feature>
<dbReference type="GO" id="GO:0046856">
    <property type="term" value="P:phosphatidylinositol dephosphorylation"/>
    <property type="evidence" value="ECO:0007669"/>
    <property type="project" value="InterPro"/>
</dbReference>
<feature type="region of interest" description="Disordered" evidence="5">
    <location>
        <begin position="494"/>
        <end position="521"/>
    </location>
</feature>
<feature type="compositionally biased region" description="Acidic residues" evidence="5">
    <location>
        <begin position="1355"/>
        <end position="1364"/>
    </location>
</feature>
<feature type="region of interest" description="Disordered" evidence="5">
    <location>
        <begin position="1849"/>
        <end position="1871"/>
    </location>
</feature>
<dbReference type="SMART" id="SM00128">
    <property type="entry name" value="IPPc"/>
    <property type="match status" value="1"/>
</dbReference>
<protein>
    <recommendedName>
        <fullName evidence="3">phosphoinositide 5-phosphatase</fullName>
        <ecNumber evidence="3">3.1.3.36</ecNumber>
    </recommendedName>
</protein>
<evidence type="ECO:0000256" key="1">
    <source>
        <dbReference type="ARBA" id="ARBA00008943"/>
    </source>
</evidence>
<dbReference type="GO" id="GO:0004439">
    <property type="term" value="F:phosphatidylinositol-4,5-bisphosphate 5-phosphatase activity"/>
    <property type="evidence" value="ECO:0007669"/>
    <property type="project" value="UniProtKB-EC"/>
</dbReference>
<evidence type="ECO:0000256" key="2">
    <source>
        <dbReference type="ARBA" id="ARBA00009678"/>
    </source>
</evidence>
<dbReference type="RefSeq" id="XP_028530822.1">
    <property type="nucleotide sequence ID" value="XM_028674473.1"/>
</dbReference>
<proteinExistence type="inferred from homology"/>
<feature type="compositionally biased region" description="Basic and acidic residues" evidence="5">
    <location>
        <begin position="1365"/>
        <end position="1379"/>
    </location>
</feature>
<comment type="caution">
    <text evidence="7">The sequence shown here is derived from an EMBL/GenBank/DDBJ whole genome shotgun (WGS) entry which is preliminary data.</text>
</comment>
<comment type="similarity">
    <text evidence="1">Belongs to the synaptojanin family.</text>
</comment>